<protein>
    <submittedName>
        <fullName evidence="2">Uncharacterized protein</fullName>
    </submittedName>
</protein>
<name>A0A0M9G930_LEPPY</name>
<feature type="region of interest" description="Disordered" evidence="1">
    <location>
        <begin position="638"/>
        <end position="674"/>
    </location>
</feature>
<dbReference type="AlphaFoldDB" id="A0A0M9G930"/>
<dbReference type="EMBL" id="LGTL01000002">
    <property type="protein sequence ID" value="KPA85340.1"/>
    <property type="molecule type" value="Genomic_DNA"/>
</dbReference>
<dbReference type="Proteomes" id="UP000037923">
    <property type="component" value="Unassembled WGS sequence"/>
</dbReference>
<dbReference type="RefSeq" id="XP_015663779.1">
    <property type="nucleotide sequence ID" value="XM_015798259.1"/>
</dbReference>
<feature type="compositionally biased region" description="Basic and acidic residues" evidence="1">
    <location>
        <begin position="662"/>
        <end position="674"/>
    </location>
</feature>
<sequence>MVQQQSTVFDGEERHEGVPAPFFNPIPLRYREEKRYQLLPDEEKFSDLITSPIDGVSTRKMAETMDFSIFDKVEAMMTIPNINSYDLHAVDSITDDMVSSLKGRRMMYRFIPTEGRHVIRRAILLQQNEHKSRVFGASLYMRIVHPFDVAARASSTVSRPSQITNAPPQQNYKQEVKQIRDKIERVLRRYVNRLIEPFPNELAIDLTHYRTFLALLVVSRRNVEQFKKDAADYIAQRPVNPEGIPAGPPPPEDLEPVSVDVLAAEIARLIRRDVLQPLYSGTDPANSQLNGDRADVATASSNIPRVCIGVASSPVLAKIACDAEVTVIMKKLEDLAAREQGAASTTTGAEKVSLISVRSLHRHTSSLKAVRKLLADFPVSQIPLFSPSFVKLLREAFDIRTCEDLYVQQNVLCFCLSPNTFRVCYSVACGCMSFPIEDTVALVAMSNLYNSCSALRVLSSNVMSIVNAERTKFAVAIDNITRDTFSFRIRQPRFSNIGYGRLTSDADLVQSVLDLVDRNYLKVHRNGETFGGLHCAISEGLVTKYSFDITFTPFLPLEEVRKAVKAQIGPLLQHRKRDGIDAEGLFCTFTIAYTQLVPIPMVPPAMMEEAEGLKEAVMHVKYQIFRCKWVKEERKQAKKVINEPREVPALPETGASKPPKKSPSEPRVDDVFLV</sequence>
<proteinExistence type="predicted"/>
<dbReference type="GeneID" id="26901961"/>
<reference evidence="2 3" key="1">
    <citation type="submission" date="2015-07" db="EMBL/GenBank/DDBJ databases">
        <title>High-quality genome of monoxenous trypanosomatid Leptomonas pyrrhocoris.</title>
        <authorList>
            <person name="Flegontov P."/>
            <person name="Butenko A."/>
            <person name="Firsov S."/>
            <person name="Vlcek C."/>
            <person name="Logacheva M.D."/>
            <person name="Field M."/>
            <person name="Filatov D."/>
            <person name="Flegontova O."/>
            <person name="Gerasimov E."/>
            <person name="Jackson A.P."/>
            <person name="Kelly S."/>
            <person name="Opperdoes F."/>
            <person name="O'Reilly A."/>
            <person name="Votypka J."/>
            <person name="Yurchenko V."/>
            <person name="Lukes J."/>
        </authorList>
    </citation>
    <scope>NUCLEOTIDE SEQUENCE [LARGE SCALE GENOMIC DNA]</scope>
    <source>
        <strain evidence="2">H10</strain>
    </source>
</reference>
<evidence type="ECO:0000313" key="2">
    <source>
        <dbReference type="EMBL" id="KPA85340.1"/>
    </source>
</evidence>
<dbReference type="OrthoDB" id="242919at2759"/>
<evidence type="ECO:0000313" key="3">
    <source>
        <dbReference type="Proteomes" id="UP000037923"/>
    </source>
</evidence>
<dbReference type="SUPFAM" id="SSF56672">
    <property type="entry name" value="DNA/RNA polymerases"/>
    <property type="match status" value="1"/>
</dbReference>
<keyword evidence="3" id="KW-1185">Reference proteome</keyword>
<dbReference type="OMA" id="DVTHYAT"/>
<accession>A0A0M9G930</accession>
<dbReference type="VEuPathDB" id="TriTrypDB:LpyrH10_02_6400"/>
<gene>
    <name evidence="2" type="ORF">ABB37_01666</name>
</gene>
<dbReference type="InterPro" id="IPR043502">
    <property type="entry name" value="DNA/RNA_pol_sf"/>
</dbReference>
<comment type="caution">
    <text evidence="2">The sequence shown here is derived from an EMBL/GenBank/DDBJ whole genome shotgun (WGS) entry which is preliminary data.</text>
</comment>
<dbReference type="Gene3D" id="1.10.150.810">
    <property type="match status" value="1"/>
</dbReference>
<organism evidence="2 3">
    <name type="scientific">Leptomonas pyrrhocoris</name>
    <name type="common">Firebug parasite</name>
    <dbReference type="NCBI Taxonomy" id="157538"/>
    <lineage>
        <taxon>Eukaryota</taxon>
        <taxon>Discoba</taxon>
        <taxon>Euglenozoa</taxon>
        <taxon>Kinetoplastea</taxon>
        <taxon>Metakinetoplastina</taxon>
        <taxon>Trypanosomatida</taxon>
        <taxon>Trypanosomatidae</taxon>
        <taxon>Leishmaniinae</taxon>
        <taxon>Leptomonas</taxon>
    </lineage>
</organism>
<evidence type="ECO:0000256" key="1">
    <source>
        <dbReference type="SAM" id="MobiDB-lite"/>
    </source>
</evidence>